<dbReference type="EMBL" id="GL876972">
    <property type="protein sequence ID" value="KLU89172.1"/>
    <property type="molecule type" value="Genomic_DNA"/>
</dbReference>
<name>A0A0H2U013_MAGP6</name>
<dbReference type="OrthoDB" id="37730at2759"/>
<evidence type="ECO:0008006" key="2">
    <source>
        <dbReference type="Google" id="ProtNLM"/>
    </source>
</evidence>
<reference evidence="1" key="1">
    <citation type="submission" date="2010-05" db="EMBL/GenBank/DDBJ databases">
        <title>The Genome Sequence of Magnaporthe poae strain ATCC 64411.</title>
        <authorList>
            <consortium name="The Broad Institute Genome Sequencing Platform"/>
            <consortium name="Broad Institute Genome Sequencing Center for Infectious Disease"/>
            <person name="Ma L.-J."/>
            <person name="Dead R."/>
            <person name="Young S."/>
            <person name="Zeng Q."/>
            <person name="Koehrsen M."/>
            <person name="Alvarado L."/>
            <person name="Berlin A."/>
            <person name="Chapman S.B."/>
            <person name="Chen Z."/>
            <person name="Freedman E."/>
            <person name="Gellesch M."/>
            <person name="Goldberg J."/>
            <person name="Griggs A."/>
            <person name="Gujja S."/>
            <person name="Heilman E.R."/>
            <person name="Heiman D."/>
            <person name="Hepburn T."/>
            <person name="Howarth C."/>
            <person name="Jen D."/>
            <person name="Larson L."/>
            <person name="Mehta T."/>
            <person name="Neiman D."/>
            <person name="Pearson M."/>
            <person name="Roberts A."/>
            <person name="Saif S."/>
            <person name="Shea T."/>
            <person name="Shenoy N."/>
            <person name="Sisk P."/>
            <person name="Stolte C."/>
            <person name="Sykes S."/>
            <person name="Walk T."/>
            <person name="White J."/>
            <person name="Yandava C."/>
            <person name="Haas B."/>
            <person name="Nusbaum C."/>
            <person name="Birren B."/>
        </authorList>
    </citation>
    <scope>NUCLEOTIDE SEQUENCE</scope>
    <source>
        <strain evidence="1">ATCC 64411</strain>
    </source>
</reference>
<proteinExistence type="predicted"/>
<dbReference type="InterPro" id="IPR016084">
    <property type="entry name" value="Haem_Oase-like_multi-hlx"/>
</dbReference>
<accession>A0A0H2U013</accession>
<dbReference type="PANTHER" id="PTHR41813">
    <property type="entry name" value="REGULATOR PAB1642, PUTATIVE (AFU_ORTHOLOGUE AFUA_3G11955)-RELATED"/>
    <property type="match status" value="1"/>
</dbReference>
<dbReference type="AlphaFoldDB" id="A0A0H2U013"/>
<organism evidence="1">
    <name type="scientific">Magnaporthiopsis poae (strain ATCC 64411 / 73-15)</name>
    <name type="common">Kentucky bluegrass fungus</name>
    <name type="synonym">Magnaporthe poae</name>
    <dbReference type="NCBI Taxonomy" id="644358"/>
    <lineage>
        <taxon>Eukaryota</taxon>
        <taxon>Fungi</taxon>
        <taxon>Dikarya</taxon>
        <taxon>Ascomycota</taxon>
        <taxon>Pezizomycotina</taxon>
        <taxon>Sordariomycetes</taxon>
        <taxon>Sordariomycetidae</taxon>
        <taxon>Magnaporthales</taxon>
        <taxon>Magnaporthaceae</taxon>
        <taxon>Magnaporthiopsis</taxon>
    </lineage>
</organism>
<dbReference type="SUPFAM" id="SSF48613">
    <property type="entry name" value="Heme oxygenase-like"/>
    <property type="match status" value="1"/>
</dbReference>
<dbReference type="VEuPathDB" id="FungiDB:MAPG_08146"/>
<gene>
    <name evidence="1" type="ORF">MAPG_08146</name>
</gene>
<protein>
    <recommendedName>
        <fullName evidence="2">Thiaminase-2/PQQC domain-containing protein</fullName>
    </recommendedName>
</protein>
<dbReference type="PANTHER" id="PTHR41813:SF2">
    <property type="entry name" value="REGULATOR PAB1642, PUTATIVE (AFU_ORTHOLOGUE AFUA_3G11955)-RELATED"/>
    <property type="match status" value="1"/>
</dbReference>
<reference evidence="1" key="2">
    <citation type="submission" date="2011-03" db="EMBL/GenBank/DDBJ databases">
        <title>Annotation of Magnaporthe poae ATCC 64411.</title>
        <authorList>
            <person name="Ma L.-J."/>
            <person name="Dead R."/>
            <person name="Young S.K."/>
            <person name="Zeng Q."/>
            <person name="Gargeya S."/>
            <person name="Fitzgerald M."/>
            <person name="Haas B."/>
            <person name="Abouelleil A."/>
            <person name="Alvarado L."/>
            <person name="Arachchi H.M."/>
            <person name="Berlin A."/>
            <person name="Brown A."/>
            <person name="Chapman S.B."/>
            <person name="Chen Z."/>
            <person name="Dunbar C."/>
            <person name="Freedman E."/>
            <person name="Gearin G."/>
            <person name="Gellesch M."/>
            <person name="Goldberg J."/>
            <person name="Griggs A."/>
            <person name="Gujja S."/>
            <person name="Heiman D."/>
            <person name="Howarth C."/>
            <person name="Larson L."/>
            <person name="Lui A."/>
            <person name="MacDonald P.J.P."/>
            <person name="Mehta T."/>
            <person name="Montmayeur A."/>
            <person name="Murphy C."/>
            <person name="Neiman D."/>
            <person name="Pearson M."/>
            <person name="Priest M."/>
            <person name="Roberts A."/>
            <person name="Saif S."/>
            <person name="Shea T."/>
            <person name="Shenoy N."/>
            <person name="Sisk P."/>
            <person name="Stolte C."/>
            <person name="Sykes S."/>
            <person name="Yandava C."/>
            <person name="Wortman J."/>
            <person name="Nusbaum C."/>
            <person name="Birren B."/>
        </authorList>
    </citation>
    <scope>NUCLEOTIDE SEQUENCE</scope>
    <source>
        <strain evidence="1">ATCC 64411</strain>
    </source>
</reference>
<dbReference type="InterPro" id="IPR053261">
    <property type="entry name" value="Polyketide-peptide_reg"/>
</dbReference>
<dbReference type="Gene3D" id="1.20.910.10">
    <property type="entry name" value="Heme oxygenase-like"/>
    <property type="match status" value="1"/>
</dbReference>
<feature type="non-terminal residue" evidence="1">
    <location>
        <position position="1"/>
    </location>
</feature>
<sequence length="114" mass="12584">WLEAAVVLWGTERVYLDAWSWARARQPLARGTGEQEDADGGAVKKEFIPNWTSPEFAAFVDRLRRTLDRAVSQALAAVDPAERRAVQAGIMERTAGTWSALLAAEAAFWPQLDG</sequence>
<evidence type="ECO:0000313" key="1">
    <source>
        <dbReference type="EMBL" id="KLU89172.1"/>
    </source>
</evidence>